<dbReference type="InterPro" id="IPR055538">
    <property type="entry name" value="DUF7114"/>
</dbReference>
<reference evidence="3" key="1">
    <citation type="submission" date="2017-01" db="EMBL/GenBank/DDBJ databases">
        <authorList>
            <person name="Varghese N."/>
            <person name="Submissions S."/>
        </authorList>
    </citation>
    <scope>NUCLEOTIDE SEQUENCE [LARGE SCALE GENOMIC DNA]</scope>
    <source>
        <strain evidence="3">type strain: HArc-</strain>
    </source>
</reference>
<organism evidence="2 3">
    <name type="scientific">Natronorubrum thiooxidans</name>
    <dbReference type="NCBI Taxonomy" id="308853"/>
    <lineage>
        <taxon>Archaea</taxon>
        <taxon>Methanobacteriati</taxon>
        <taxon>Methanobacteriota</taxon>
        <taxon>Stenosarchaea group</taxon>
        <taxon>Halobacteria</taxon>
        <taxon>Halobacteriales</taxon>
        <taxon>Natrialbaceae</taxon>
        <taxon>Natronorubrum</taxon>
    </lineage>
</organism>
<feature type="region of interest" description="Disordered" evidence="1">
    <location>
        <begin position="158"/>
        <end position="195"/>
    </location>
</feature>
<dbReference type="Pfam" id="PF23426">
    <property type="entry name" value="DUF7114"/>
    <property type="match status" value="1"/>
</dbReference>
<feature type="region of interest" description="Disordered" evidence="1">
    <location>
        <begin position="250"/>
        <end position="275"/>
    </location>
</feature>
<name>A0A1N7G6H6_9EURY</name>
<dbReference type="RefSeq" id="WP_076609784.1">
    <property type="nucleotide sequence ID" value="NZ_FTNR01000010.1"/>
</dbReference>
<evidence type="ECO:0000313" key="3">
    <source>
        <dbReference type="Proteomes" id="UP000185936"/>
    </source>
</evidence>
<dbReference type="STRING" id="308853.SAMN05421752_11034"/>
<feature type="compositionally biased region" description="Low complexity" evidence="1">
    <location>
        <begin position="175"/>
        <end position="185"/>
    </location>
</feature>
<feature type="compositionally biased region" description="Basic and acidic residues" evidence="1">
    <location>
        <begin position="55"/>
        <end position="71"/>
    </location>
</feature>
<protein>
    <submittedName>
        <fullName evidence="2">Uncharacterized protein</fullName>
    </submittedName>
</protein>
<dbReference type="Proteomes" id="UP000185936">
    <property type="component" value="Unassembled WGS sequence"/>
</dbReference>
<proteinExistence type="predicted"/>
<feature type="region of interest" description="Disordered" evidence="1">
    <location>
        <begin position="47"/>
        <end position="79"/>
    </location>
</feature>
<sequence>MEQADSCRRAASEAIADVEPPQLHDYLEATLDEASMVPGVLTLESATAAAAPDGSGRREFEGDLDTDHSDDSPNDSDGIATQAAGVQLIYEGLRLTRSLAHDEPWTTAETGTTAETADGQAGDLEILAADILVARGFYLLARTDAAGKAVRTVQAFGRDQTQRSTVAATDGPTRSSSTETTAESATHTDDNTGVDPATIDANLERNILELAVLTGTAAVGTTPSSRLLATAETIADAVDTDFPPVPECLDGLEPSFSEQSLEEQPTDRATSATDP</sequence>
<feature type="region of interest" description="Disordered" evidence="1">
    <location>
        <begin position="1"/>
        <end position="21"/>
    </location>
</feature>
<dbReference type="EMBL" id="FTNR01000010">
    <property type="protein sequence ID" value="SIS08189.1"/>
    <property type="molecule type" value="Genomic_DNA"/>
</dbReference>
<feature type="compositionally biased region" description="Polar residues" evidence="1">
    <location>
        <begin position="256"/>
        <end position="275"/>
    </location>
</feature>
<dbReference type="AlphaFoldDB" id="A0A1N7G6H6"/>
<dbReference type="OrthoDB" id="312988at2157"/>
<feature type="compositionally biased region" description="Basic and acidic residues" evidence="1">
    <location>
        <begin position="1"/>
        <end position="11"/>
    </location>
</feature>
<gene>
    <name evidence="2" type="ORF">SAMN05421752_11034</name>
</gene>
<evidence type="ECO:0000256" key="1">
    <source>
        <dbReference type="SAM" id="MobiDB-lite"/>
    </source>
</evidence>
<evidence type="ECO:0000313" key="2">
    <source>
        <dbReference type="EMBL" id="SIS08189.1"/>
    </source>
</evidence>
<keyword evidence="3" id="KW-1185">Reference proteome</keyword>
<accession>A0A1N7G6H6</accession>